<comment type="function">
    <text evidence="3">Catalyzes carboxymethyl transfer from carboxy-S-adenosyl-L-methionine (Cx-SAM) to 5-hydroxyuridine (ho5U) to form 5-carboxymethoxyuridine (cmo5U) at position 34 in tRNAs.</text>
</comment>
<comment type="caution">
    <text evidence="3">Lacks conserved residue(s) required for the propagation of feature annotation.</text>
</comment>
<dbReference type="PANTHER" id="PTHR43464">
    <property type="entry name" value="METHYLTRANSFERASE"/>
    <property type="match status" value="1"/>
</dbReference>
<dbReference type="HAMAP" id="MF_01590">
    <property type="entry name" value="tRNA_carboxymethyltr_CmoB"/>
    <property type="match status" value="1"/>
</dbReference>
<dbReference type="NCBIfam" id="TIGR00452">
    <property type="entry name" value="tRNA 5-methoxyuridine(34)/uridine 5-oxyacetic acid(34) synthase CmoB"/>
    <property type="match status" value="1"/>
</dbReference>
<dbReference type="Gene3D" id="3.40.50.150">
    <property type="entry name" value="Vaccinia Virus protein VP39"/>
    <property type="match status" value="1"/>
</dbReference>
<accession>A0A7V1FSX5</accession>
<comment type="subunit">
    <text evidence="3">Homotetramer.</text>
</comment>
<evidence type="ECO:0000256" key="1">
    <source>
        <dbReference type="ARBA" id="ARBA00022679"/>
    </source>
</evidence>
<feature type="binding site" evidence="3">
    <location>
        <position position="141"/>
    </location>
    <ligand>
        <name>carboxy-S-adenosyl-L-methionine</name>
        <dbReference type="ChEBI" id="CHEBI:134278"/>
    </ligand>
</feature>
<dbReference type="AlphaFoldDB" id="A0A7V1FSX5"/>
<dbReference type="SUPFAM" id="SSF53335">
    <property type="entry name" value="S-adenosyl-L-methionine-dependent methyltransferases"/>
    <property type="match status" value="1"/>
</dbReference>
<dbReference type="PANTHER" id="PTHR43464:SF95">
    <property type="entry name" value="TRNA U34 CARBOXYMETHYLTRANSFERASE"/>
    <property type="match status" value="1"/>
</dbReference>
<protein>
    <recommendedName>
        <fullName evidence="3">tRNA U34 carboxymethyltransferase</fullName>
        <ecNumber evidence="3">2.5.1.-</ecNumber>
    </recommendedName>
</protein>
<feature type="binding site" evidence="3">
    <location>
        <position position="207"/>
    </location>
    <ligand>
        <name>carboxy-S-adenosyl-L-methionine</name>
        <dbReference type="ChEBI" id="CHEBI:134278"/>
    </ligand>
</feature>
<dbReference type="NCBIfam" id="NF011650">
    <property type="entry name" value="PRK15068.1"/>
    <property type="match status" value="1"/>
</dbReference>
<comment type="caution">
    <text evidence="4">The sequence shown here is derived from an EMBL/GenBank/DDBJ whole genome shotgun (WGS) entry which is preliminary data.</text>
</comment>
<feature type="binding site" evidence="3">
    <location>
        <position position="122"/>
    </location>
    <ligand>
        <name>carboxy-S-adenosyl-L-methionine</name>
        <dbReference type="ChEBI" id="CHEBI:134278"/>
    </ligand>
</feature>
<keyword evidence="1 3" id="KW-0808">Transferase</keyword>
<dbReference type="Proteomes" id="UP000885703">
    <property type="component" value="Unassembled WGS sequence"/>
</dbReference>
<dbReference type="CDD" id="cd02440">
    <property type="entry name" value="AdoMet_MTases"/>
    <property type="match status" value="1"/>
</dbReference>
<dbReference type="InterPro" id="IPR027555">
    <property type="entry name" value="Mo5U34_MeTrfas-like"/>
</dbReference>
<dbReference type="EC" id="2.5.1.-" evidence="3"/>
<evidence type="ECO:0000256" key="2">
    <source>
        <dbReference type="ARBA" id="ARBA00022694"/>
    </source>
</evidence>
<proteinExistence type="inferred from homology"/>
<keyword evidence="2 3" id="KW-0819">tRNA processing</keyword>
<feature type="binding site" evidence="3">
    <location>
        <begin position="191"/>
        <end position="192"/>
    </location>
    <ligand>
        <name>carboxy-S-adenosyl-L-methionine</name>
        <dbReference type="ChEBI" id="CHEBI:134278"/>
    </ligand>
</feature>
<gene>
    <name evidence="3 4" type="primary">cmoB</name>
    <name evidence="4" type="ORF">ENH64_11790</name>
</gene>
<dbReference type="EMBL" id="DRFO01000026">
    <property type="protein sequence ID" value="HDZ57137.1"/>
    <property type="molecule type" value="Genomic_DNA"/>
</dbReference>
<dbReference type="GO" id="GO:0002098">
    <property type="term" value="P:tRNA wobble uridine modification"/>
    <property type="evidence" value="ECO:0007669"/>
    <property type="project" value="InterPro"/>
</dbReference>
<evidence type="ECO:0000256" key="3">
    <source>
        <dbReference type="HAMAP-Rule" id="MF_01590"/>
    </source>
</evidence>
<organism evidence="4">
    <name type="scientific">Halopseudomonas xinjiangensis</name>
    <dbReference type="NCBI Taxonomy" id="487184"/>
    <lineage>
        <taxon>Bacteria</taxon>
        <taxon>Pseudomonadati</taxon>
        <taxon>Pseudomonadota</taxon>
        <taxon>Gammaproteobacteria</taxon>
        <taxon>Pseudomonadales</taxon>
        <taxon>Pseudomonadaceae</taxon>
        <taxon>Halopseudomonas</taxon>
    </lineage>
</organism>
<comment type="catalytic activity">
    <reaction evidence="3">
        <text>carboxy-S-adenosyl-L-methionine + 5-hydroxyuridine(34) in tRNA = 5-carboxymethoxyuridine(34) in tRNA + S-adenosyl-L-homocysteine + H(+)</text>
        <dbReference type="Rhea" id="RHEA:52848"/>
        <dbReference type="Rhea" id="RHEA-COMP:13381"/>
        <dbReference type="Rhea" id="RHEA-COMP:13383"/>
        <dbReference type="ChEBI" id="CHEBI:15378"/>
        <dbReference type="ChEBI" id="CHEBI:57856"/>
        <dbReference type="ChEBI" id="CHEBI:134278"/>
        <dbReference type="ChEBI" id="CHEBI:136877"/>
        <dbReference type="ChEBI" id="CHEBI:136879"/>
    </reaction>
</comment>
<dbReference type="GO" id="GO:0016765">
    <property type="term" value="F:transferase activity, transferring alkyl or aryl (other than methyl) groups"/>
    <property type="evidence" value="ECO:0007669"/>
    <property type="project" value="UniProtKB-UniRule"/>
</dbReference>
<evidence type="ECO:0000313" key="4">
    <source>
        <dbReference type="EMBL" id="HDZ57137.1"/>
    </source>
</evidence>
<dbReference type="InterPro" id="IPR029063">
    <property type="entry name" value="SAM-dependent_MTases_sf"/>
</dbReference>
<dbReference type="InterPro" id="IPR010017">
    <property type="entry name" value="CmoB"/>
</dbReference>
<sequence>MPQFLLDNRPHVIDYTPLYQALEGTPLAHWLDPLPAALGRRIEEARKHGDLARWQACLDQLPALVTPAFEIHQRVAIGSANDLTDHQHAELGTALRGLHPWRKGPFELFGLAIDTEWRSDWKWERIAPHLQLAGKRVLDVGCGNGYHMWRMWGAGAELVIGVDPNLLFMTQFEVVRKYLHDAPVWLLPFTLEDLPEPTAGFDSVFSMGVLYHRRSPIDHLLQLRACLRPGGELILETLVIDGGETDCLVPENRYAQMRNVWFLPSVPLLERFLRRAGFGNVRCVDVNRTSREEQRSTEWMRFQSLPDFLDPKDPSLTCEGHPAPLRATLIAERV</sequence>
<feature type="binding site" evidence="3">
    <location>
        <position position="211"/>
    </location>
    <ligand>
        <name>carboxy-S-adenosyl-L-methionine</name>
        <dbReference type="ChEBI" id="CHEBI:134278"/>
    </ligand>
</feature>
<feature type="binding site" evidence="3">
    <location>
        <position position="103"/>
    </location>
    <ligand>
        <name>carboxy-S-adenosyl-L-methionine</name>
        <dbReference type="ChEBI" id="CHEBI:134278"/>
    </ligand>
</feature>
<dbReference type="Pfam" id="PF08003">
    <property type="entry name" value="Methyltransf_9"/>
    <property type="match status" value="1"/>
</dbReference>
<dbReference type="GO" id="GO:0008168">
    <property type="term" value="F:methyltransferase activity"/>
    <property type="evidence" value="ECO:0007669"/>
    <property type="project" value="TreeGrafter"/>
</dbReference>
<name>A0A7V1FSX5_9GAMM</name>
<reference evidence="4" key="1">
    <citation type="journal article" date="2020" name="mSystems">
        <title>Genome- and Community-Level Interaction Insights into Carbon Utilization and Element Cycling Functions of Hydrothermarchaeota in Hydrothermal Sediment.</title>
        <authorList>
            <person name="Zhou Z."/>
            <person name="Liu Y."/>
            <person name="Xu W."/>
            <person name="Pan J."/>
            <person name="Luo Z.H."/>
            <person name="Li M."/>
        </authorList>
    </citation>
    <scope>NUCLEOTIDE SEQUENCE [LARGE SCALE GENOMIC DNA]</scope>
    <source>
        <strain evidence="4">HyVt-324</strain>
    </source>
</reference>
<feature type="binding site" evidence="3">
    <location>
        <position position="117"/>
    </location>
    <ligand>
        <name>carboxy-S-adenosyl-L-methionine</name>
        <dbReference type="ChEBI" id="CHEBI:134278"/>
    </ligand>
</feature>
<feature type="binding site" evidence="3">
    <location>
        <position position="326"/>
    </location>
    <ligand>
        <name>carboxy-S-adenosyl-L-methionine</name>
        <dbReference type="ChEBI" id="CHEBI:134278"/>
    </ligand>
</feature>
<comment type="similarity">
    <text evidence="3">Belongs to the class I-like SAM-binding methyltransferase superfamily. CmoB family.</text>
</comment>